<dbReference type="AlphaFoldDB" id="A0A926GR27"/>
<gene>
    <name evidence="1" type="ORF">H4P12_16965</name>
</gene>
<evidence type="ECO:0008006" key="3">
    <source>
        <dbReference type="Google" id="ProtNLM"/>
    </source>
</evidence>
<dbReference type="EMBL" id="JACOQL010000005">
    <property type="protein sequence ID" value="MBC9248360.1"/>
    <property type="molecule type" value="Genomic_DNA"/>
</dbReference>
<evidence type="ECO:0000313" key="1">
    <source>
        <dbReference type="EMBL" id="MBC9248360.1"/>
    </source>
</evidence>
<accession>A0A926GR27</accession>
<comment type="caution">
    <text evidence="1">The sequence shown here is derived from an EMBL/GenBank/DDBJ whole genome shotgun (WGS) entry which is preliminary data.</text>
</comment>
<organism evidence="1 2">
    <name type="scientific">Paracoccus amoyensis</name>
    <dbReference type="NCBI Taxonomy" id="2760093"/>
    <lineage>
        <taxon>Bacteria</taxon>
        <taxon>Pseudomonadati</taxon>
        <taxon>Pseudomonadota</taxon>
        <taxon>Alphaproteobacteria</taxon>
        <taxon>Rhodobacterales</taxon>
        <taxon>Paracoccaceae</taxon>
        <taxon>Paracoccus</taxon>
    </lineage>
</organism>
<dbReference type="SUPFAM" id="SSF50952">
    <property type="entry name" value="Soluble quinoprotein glucose dehydrogenase"/>
    <property type="match status" value="1"/>
</dbReference>
<reference evidence="1" key="1">
    <citation type="submission" date="2020-08" db="EMBL/GenBank/DDBJ databases">
        <title>Paracoccus amoyensis sp. nov., isolated from the surface seawater at coast of Xiamen, Fujian.</title>
        <authorList>
            <person name="Lyu L."/>
        </authorList>
    </citation>
    <scope>NUCLEOTIDE SEQUENCE</scope>
    <source>
        <strain evidence="1">11-3</strain>
    </source>
</reference>
<proteinExistence type="predicted"/>
<dbReference type="Proteomes" id="UP000608594">
    <property type="component" value="Unassembled WGS sequence"/>
</dbReference>
<dbReference type="RefSeq" id="WP_187794847.1">
    <property type="nucleotide sequence ID" value="NZ_JACOQL010000005.1"/>
</dbReference>
<keyword evidence="2" id="KW-1185">Reference proteome</keyword>
<evidence type="ECO:0000313" key="2">
    <source>
        <dbReference type="Proteomes" id="UP000608594"/>
    </source>
</evidence>
<sequence>MDISPIKPFDPADTDEGWRQICGTWHSDNKFYAALRPKDATGFDGEDILVIRDDAFGPGLQFVALPDQDISRLIDGRNLLDPVDAVLLISEGQLLYLRNGLMRFEVLPGFENYPDLPAYISGMSEVDNKLWVSGSHGYIFCREGAGNWRLATANLMSGSSLQAVANFSLSGIDGIDGKIVAVGSDQNYRAAALQTIEPDEWAPLSLPSSWLTGISQMDGRFYIAARNGEIWVGSPEEGYRSALTQHYNVEFNAIGCWNGQIYVAGAEGPLWRIVDGALEEVVIPGPDYLYANRFEVRSQDCIIDAQNGFAVLQDDGIWRRINVPWGPGTFPA</sequence>
<dbReference type="InterPro" id="IPR011041">
    <property type="entry name" value="Quinoprot_gluc/sorb_DH_b-prop"/>
</dbReference>
<name>A0A926GR27_9RHOB</name>
<protein>
    <recommendedName>
        <fullName evidence="3">WG repeat protein</fullName>
    </recommendedName>
</protein>